<accession>A0A060HI60</accession>
<reference evidence="1 2" key="1">
    <citation type="journal article" date="2014" name="Int. J. Syst. Evol. Microbiol.">
        <title>Nitrososphaera viennensis gen. nov., sp. nov., an aerobic and mesophilic, ammonia-oxidizing archaeon from soil and a member of the archaeal phylum Thaumarchaeota.</title>
        <authorList>
            <person name="Stieglmeier M."/>
            <person name="Klingl A."/>
            <person name="Alves R.J."/>
            <person name="Rittmann S.K."/>
            <person name="Melcher M."/>
            <person name="Leisch N."/>
            <person name="Schleper C."/>
        </authorList>
    </citation>
    <scope>NUCLEOTIDE SEQUENCE [LARGE SCALE GENOMIC DNA]</scope>
    <source>
        <strain evidence="1">EN76</strain>
    </source>
</reference>
<evidence type="ECO:0000313" key="1">
    <source>
        <dbReference type="EMBL" id="AIC15233.1"/>
    </source>
</evidence>
<name>A0A060HI60_9ARCH</name>
<protein>
    <submittedName>
        <fullName evidence="1">Uncharacterized protein</fullName>
    </submittedName>
</protein>
<proteinExistence type="predicted"/>
<keyword evidence="2" id="KW-1185">Reference proteome</keyword>
<dbReference type="HOGENOM" id="CLU_2534797_0_0_2"/>
<organism evidence="1 2">
    <name type="scientific">Nitrososphaera viennensis EN76</name>
    <dbReference type="NCBI Taxonomy" id="926571"/>
    <lineage>
        <taxon>Archaea</taxon>
        <taxon>Nitrososphaerota</taxon>
        <taxon>Nitrososphaeria</taxon>
        <taxon>Nitrososphaerales</taxon>
        <taxon>Nitrososphaeraceae</taxon>
        <taxon>Nitrososphaera</taxon>
    </lineage>
</organism>
<dbReference type="AlphaFoldDB" id="A0A060HI60"/>
<dbReference type="EMBL" id="CP007536">
    <property type="protein sequence ID" value="AIC15233.1"/>
    <property type="molecule type" value="Genomic_DNA"/>
</dbReference>
<evidence type="ECO:0000313" key="2">
    <source>
        <dbReference type="Proteomes" id="UP000027093"/>
    </source>
</evidence>
<dbReference type="KEGG" id="nvn:NVIE_010070"/>
<dbReference type="Proteomes" id="UP000027093">
    <property type="component" value="Chromosome"/>
</dbReference>
<gene>
    <name evidence="1" type="ORF">NVIE_010070</name>
</gene>
<sequence>MRLKRVVQKGSCTRQICGGAEKGSVVELSKDRRSSHFFLPAFDAIVQAIIKDLCGFVTHAASPFFFLHEEPLAALHYHYTVCK</sequence>